<comment type="miscellaneous">
    <text evidence="5">In the reaction, the free carboxyl group of octanoic acid is attached via an amide linkage to the epsilon-amino group of a specific lysine residue of lipoyl domains of lipoate-dependent enzymes.</text>
</comment>
<comment type="function">
    <text evidence="4 5 6">Catalyzes the transfer of endogenously produced octanoic acid from octanoyl-acyl-carrier-protein onto the lipoyl domains of lipoate-dependent enzymes. Lipoyl-ACP can also act as a substrate although octanoyl-ACP is likely to be the physiological substrate.</text>
</comment>
<proteinExistence type="inferred from homology"/>
<dbReference type="NCBIfam" id="NF010925">
    <property type="entry name" value="PRK14345.1"/>
    <property type="match status" value="1"/>
</dbReference>
<dbReference type="InterPro" id="IPR045864">
    <property type="entry name" value="aa-tRNA-synth_II/BPL/LPL"/>
</dbReference>
<dbReference type="SUPFAM" id="SSF55681">
    <property type="entry name" value="Class II aaRS and biotin synthetases"/>
    <property type="match status" value="1"/>
</dbReference>
<reference evidence="8 9" key="1">
    <citation type="submission" date="2023-04" db="EMBL/GenBank/DDBJ databases">
        <title>A long-awaited taxogenomic arrangement of the family Halomonadaceae.</title>
        <authorList>
            <person name="De La Haba R."/>
            <person name="Chuvochina M."/>
            <person name="Wittouck S."/>
            <person name="Arahal D.R."/>
            <person name="Sanchez-Porro C."/>
            <person name="Hugenholtz P."/>
            <person name="Ventosa A."/>
        </authorList>
    </citation>
    <scope>NUCLEOTIDE SEQUENCE [LARGE SCALE GENOMIC DNA]</scope>
    <source>
        <strain evidence="8 9">DSM 22428</strain>
    </source>
</reference>
<comment type="caution">
    <text evidence="8">The sequence shown here is derived from an EMBL/GenBank/DDBJ whole genome shotgun (WGS) entry which is preliminary data.</text>
</comment>
<dbReference type="GO" id="GO:0033819">
    <property type="term" value="F:lipoyl(octanoyl) transferase activity"/>
    <property type="evidence" value="ECO:0007669"/>
    <property type="project" value="UniProtKB-EC"/>
</dbReference>
<dbReference type="InterPro" id="IPR020605">
    <property type="entry name" value="Octanoyltransferase_CS"/>
</dbReference>
<organism evidence="8 9">
    <name type="scientific">Larsenimonas suaedae</name>
    <dbReference type="NCBI Taxonomy" id="1851019"/>
    <lineage>
        <taxon>Bacteria</taxon>
        <taxon>Pseudomonadati</taxon>
        <taxon>Pseudomonadota</taxon>
        <taxon>Gammaproteobacteria</taxon>
        <taxon>Oceanospirillales</taxon>
        <taxon>Halomonadaceae</taxon>
        <taxon>Larsenimonas</taxon>
    </lineage>
</organism>
<comment type="similarity">
    <text evidence="5 6">Belongs to the LipB family.</text>
</comment>
<dbReference type="RefSeq" id="WP_251589895.1">
    <property type="nucleotide sequence ID" value="NZ_JAMLJI010000001.1"/>
</dbReference>
<evidence type="ECO:0000256" key="3">
    <source>
        <dbReference type="ARBA" id="ARBA00023315"/>
    </source>
</evidence>
<comment type="catalytic activity">
    <reaction evidence="5 6">
        <text>octanoyl-[ACP] + L-lysyl-[protein] = N(6)-octanoyl-L-lysyl-[protein] + holo-[ACP] + H(+)</text>
        <dbReference type="Rhea" id="RHEA:17665"/>
        <dbReference type="Rhea" id="RHEA-COMP:9636"/>
        <dbReference type="Rhea" id="RHEA-COMP:9685"/>
        <dbReference type="Rhea" id="RHEA-COMP:9752"/>
        <dbReference type="Rhea" id="RHEA-COMP:9928"/>
        <dbReference type="ChEBI" id="CHEBI:15378"/>
        <dbReference type="ChEBI" id="CHEBI:29969"/>
        <dbReference type="ChEBI" id="CHEBI:64479"/>
        <dbReference type="ChEBI" id="CHEBI:78463"/>
        <dbReference type="ChEBI" id="CHEBI:78809"/>
        <dbReference type="EC" id="2.3.1.181"/>
    </reaction>
</comment>
<dbReference type="NCBIfam" id="NF010922">
    <property type="entry name" value="PRK14342.1"/>
    <property type="match status" value="1"/>
</dbReference>
<evidence type="ECO:0000256" key="4">
    <source>
        <dbReference type="ARBA" id="ARBA00024732"/>
    </source>
</evidence>
<dbReference type="Gene3D" id="3.30.930.10">
    <property type="entry name" value="Bira Bifunctional Protein, Domain 2"/>
    <property type="match status" value="1"/>
</dbReference>
<feature type="active site" description="Acyl-thioester intermediate" evidence="5">
    <location>
        <position position="170"/>
    </location>
</feature>
<feature type="domain" description="BPL/LPL catalytic" evidence="7">
    <location>
        <begin position="33"/>
        <end position="209"/>
    </location>
</feature>
<name>A0ABU1GV93_9GAMM</name>
<dbReference type="Proteomes" id="UP001269375">
    <property type="component" value="Unassembled WGS sequence"/>
</dbReference>
<evidence type="ECO:0000256" key="2">
    <source>
        <dbReference type="ARBA" id="ARBA00022679"/>
    </source>
</evidence>
<dbReference type="Pfam" id="PF21948">
    <property type="entry name" value="LplA-B_cat"/>
    <property type="match status" value="1"/>
</dbReference>
<protein>
    <recommendedName>
        <fullName evidence="5 6">Octanoyltransferase</fullName>
        <ecNumber evidence="5 6">2.3.1.181</ecNumber>
    </recommendedName>
    <alternativeName>
        <fullName evidence="5">Lipoate-protein ligase B</fullName>
    </alternativeName>
    <alternativeName>
        <fullName evidence="5">Lipoyl/octanoyl transferase</fullName>
    </alternativeName>
    <alternativeName>
        <fullName evidence="5">Octanoyl-[acyl-carrier-protein]-protein N-octanoyltransferase</fullName>
    </alternativeName>
</protein>
<dbReference type="EMBL" id="JARWAO010000003">
    <property type="protein sequence ID" value="MDR5895964.1"/>
    <property type="molecule type" value="Genomic_DNA"/>
</dbReference>
<evidence type="ECO:0000256" key="5">
    <source>
        <dbReference type="HAMAP-Rule" id="MF_00013"/>
    </source>
</evidence>
<keyword evidence="5" id="KW-0963">Cytoplasm</keyword>
<dbReference type="EC" id="2.3.1.181" evidence="5 6"/>
<gene>
    <name evidence="5 8" type="primary">lipB</name>
    <name evidence="8" type="ORF">QC825_07770</name>
</gene>
<feature type="binding site" evidence="5">
    <location>
        <begin position="152"/>
        <end position="154"/>
    </location>
    <ligand>
        <name>substrate</name>
    </ligand>
</feature>
<comment type="subcellular location">
    <subcellularLocation>
        <location evidence="5">Cytoplasm</location>
    </subcellularLocation>
</comment>
<feature type="binding site" evidence="5">
    <location>
        <begin position="72"/>
        <end position="79"/>
    </location>
    <ligand>
        <name>substrate</name>
    </ligand>
</feature>
<evidence type="ECO:0000313" key="9">
    <source>
        <dbReference type="Proteomes" id="UP001269375"/>
    </source>
</evidence>
<dbReference type="CDD" id="cd16444">
    <property type="entry name" value="LipB"/>
    <property type="match status" value="1"/>
</dbReference>
<dbReference type="HAMAP" id="MF_00013">
    <property type="entry name" value="LipB"/>
    <property type="match status" value="1"/>
</dbReference>
<keyword evidence="2 5" id="KW-0808">Transferase</keyword>
<dbReference type="NCBIfam" id="TIGR00214">
    <property type="entry name" value="lipB"/>
    <property type="match status" value="1"/>
</dbReference>
<keyword evidence="3 5" id="KW-0012">Acyltransferase</keyword>
<evidence type="ECO:0000256" key="6">
    <source>
        <dbReference type="PIRNR" id="PIRNR016262"/>
    </source>
</evidence>
<comment type="pathway">
    <text evidence="1 5 6">Protein modification; protein lipoylation via endogenous pathway; protein N(6)-(lipoyl)lysine from octanoyl-[acyl-carrier-protein]: step 1/2.</text>
</comment>
<dbReference type="PROSITE" id="PS51733">
    <property type="entry name" value="BPL_LPL_CATALYTIC"/>
    <property type="match status" value="1"/>
</dbReference>
<dbReference type="PANTHER" id="PTHR10993">
    <property type="entry name" value="OCTANOYLTRANSFERASE"/>
    <property type="match status" value="1"/>
</dbReference>
<keyword evidence="9" id="KW-1185">Reference proteome</keyword>
<dbReference type="PROSITE" id="PS01313">
    <property type="entry name" value="LIPB"/>
    <property type="match status" value="1"/>
</dbReference>
<dbReference type="InterPro" id="IPR004143">
    <property type="entry name" value="BPL_LPL_catalytic"/>
</dbReference>
<evidence type="ECO:0000259" key="7">
    <source>
        <dbReference type="PROSITE" id="PS51733"/>
    </source>
</evidence>
<dbReference type="InterPro" id="IPR000544">
    <property type="entry name" value="Octanoyltransferase"/>
</dbReference>
<accession>A0ABU1GV93</accession>
<feature type="binding site" evidence="5">
    <location>
        <begin position="139"/>
        <end position="141"/>
    </location>
    <ligand>
        <name>substrate</name>
    </ligand>
</feature>
<sequence>MTTTAPIRVFELGVVPYETTWRAMKAFTDERTEDDPDELWIVEHPPVFTQGQAGKAEHVLKTSDIPIVQTDRGGQVTYHGPGQLVIYPLINLRRRGLGVRDMVSALENTIIDSLSDHGLDAHARPDAPGVYVEARKIASLGLRVRKGASYHGVAYNVSMDLSPFGYINPCGYAGLAMTDLSTELATCMDPAHERERVVAHLTRHLNHAAWFKESGLPASLADTSSDVGSLK</sequence>
<dbReference type="PANTHER" id="PTHR10993:SF7">
    <property type="entry name" value="LIPOYLTRANSFERASE 2, MITOCHONDRIAL-RELATED"/>
    <property type="match status" value="1"/>
</dbReference>
<evidence type="ECO:0000313" key="8">
    <source>
        <dbReference type="EMBL" id="MDR5895964.1"/>
    </source>
</evidence>
<feature type="site" description="Lowers pKa of active site Cys" evidence="5">
    <location>
        <position position="136"/>
    </location>
</feature>
<dbReference type="PIRSF" id="PIRSF016262">
    <property type="entry name" value="LPLase"/>
    <property type="match status" value="1"/>
</dbReference>
<evidence type="ECO:0000256" key="1">
    <source>
        <dbReference type="ARBA" id="ARBA00004821"/>
    </source>
</evidence>